<organism evidence="1">
    <name type="scientific">Sporolactobacillus sp. Y61</name>
    <dbReference type="NCBI Taxonomy" id="3160863"/>
    <lineage>
        <taxon>Bacteria</taxon>
        <taxon>Bacillati</taxon>
        <taxon>Bacillota</taxon>
        <taxon>Bacilli</taxon>
        <taxon>Bacillales</taxon>
        <taxon>Sporolactobacillaceae</taxon>
        <taxon>Sporolactobacillus</taxon>
    </lineage>
</organism>
<dbReference type="Pfam" id="PF11007">
    <property type="entry name" value="CotJA"/>
    <property type="match status" value="1"/>
</dbReference>
<dbReference type="InterPro" id="IPR020256">
    <property type="entry name" value="Spore_coat_CotJA"/>
</dbReference>
<reference evidence="1" key="1">
    <citation type="submission" date="2024-06" db="EMBL/GenBank/DDBJ databases">
        <authorList>
            <person name="Fan A."/>
            <person name="Zhang F.Y."/>
            <person name="Zhang L."/>
        </authorList>
    </citation>
    <scope>NUCLEOTIDE SEQUENCE</scope>
    <source>
        <strain evidence="1">Y61</strain>
    </source>
</reference>
<protein>
    <submittedName>
        <fullName evidence="1">Spore coat associated protein CotJA</fullName>
    </submittedName>
</protein>
<accession>A0AAU8IJF5</accession>
<gene>
    <name evidence="1" type="ORF">ABNN70_11625</name>
</gene>
<name>A0AAU8IJF5_9BACL</name>
<proteinExistence type="predicted"/>
<sequence length="76" mass="8499">MVLPTYRQWVTRFVGPFDPCPPLNPIACETPVQLFLGFQPPGMEQFSPVEALSHGTLWPGLYTPYTSPYRLNSGEG</sequence>
<evidence type="ECO:0000313" key="1">
    <source>
        <dbReference type="EMBL" id="XCJ18404.1"/>
    </source>
</evidence>
<dbReference type="EMBL" id="CP159510">
    <property type="protein sequence ID" value="XCJ18404.1"/>
    <property type="molecule type" value="Genomic_DNA"/>
</dbReference>
<dbReference type="AlphaFoldDB" id="A0AAU8IJF5"/>
<dbReference type="RefSeq" id="WP_353949427.1">
    <property type="nucleotide sequence ID" value="NZ_CP159510.1"/>
</dbReference>